<dbReference type="Proteomes" id="UP000188533">
    <property type="component" value="Unassembled WGS sequence"/>
</dbReference>
<sequence>MSEGENLVRSKGERSTSDSNNSSTGEKTWGWTFRTLLQPDYTAGQIIGNEKTTGAEAGIESITLKAYPSSRGVEVSLGTGKSFMLVEGELGVRQGFLFNLNGYPFIHIHIKITTFPTNSRSNLPSTSHDHELW</sequence>
<feature type="compositionally biased region" description="Basic and acidic residues" evidence="1">
    <location>
        <begin position="1"/>
        <end position="16"/>
    </location>
</feature>
<organism evidence="2 3">
    <name type="scientific">Lentinula edodes</name>
    <name type="common">Shiitake mushroom</name>
    <name type="synonym">Lentinus edodes</name>
    <dbReference type="NCBI Taxonomy" id="5353"/>
    <lineage>
        <taxon>Eukaryota</taxon>
        <taxon>Fungi</taxon>
        <taxon>Dikarya</taxon>
        <taxon>Basidiomycota</taxon>
        <taxon>Agaricomycotina</taxon>
        <taxon>Agaricomycetes</taxon>
        <taxon>Agaricomycetidae</taxon>
        <taxon>Agaricales</taxon>
        <taxon>Marasmiineae</taxon>
        <taxon>Omphalotaceae</taxon>
        <taxon>Lentinula</taxon>
    </lineage>
</organism>
<evidence type="ECO:0000313" key="2">
    <source>
        <dbReference type="EMBL" id="GAW02362.1"/>
    </source>
</evidence>
<feature type="compositionally biased region" description="Polar residues" evidence="1">
    <location>
        <begin position="17"/>
        <end position="26"/>
    </location>
</feature>
<protein>
    <submittedName>
        <fullName evidence="2">Uncharacterized protein</fullName>
    </submittedName>
</protein>
<evidence type="ECO:0000313" key="3">
    <source>
        <dbReference type="Proteomes" id="UP000188533"/>
    </source>
</evidence>
<gene>
    <name evidence="2" type="ORF">LENED_004016</name>
</gene>
<dbReference type="EMBL" id="BDGU01000093">
    <property type="protein sequence ID" value="GAW02362.1"/>
    <property type="molecule type" value="Genomic_DNA"/>
</dbReference>
<comment type="caution">
    <text evidence="2">The sequence shown here is derived from an EMBL/GenBank/DDBJ whole genome shotgun (WGS) entry which is preliminary data.</text>
</comment>
<accession>A0A1Q3E533</accession>
<reference evidence="2 3" key="2">
    <citation type="submission" date="2017-02" db="EMBL/GenBank/DDBJ databases">
        <title>A genome survey and senescence transcriptome analysis in Lentinula edodes.</title>
        <authorList>
            <person name="Sakamoto Y."/>
            <person name="Nakade K."/>
            <person name="Sato S."/>
            <person name="Yoshida Y."/>
            <person name="Miyazaki K."/>
            <person name="Natsume S."/>
            <person name="Konno N."/>
        </authorList>
    </citation>
    <scope>NUCLEOTIDE SEQUENCE [LARGE SCALE GENOMIC DNA]</scope>
    <source>
        <strain evidence="2 3">NBRC 111202</strain>
    </source>
</reference>
<evidence type="ECO:0000256" key="1">
    <source>
        <dbReference type="SAM" id="MobiDB-lite"/>
    </source>
</evidence>
<feature type="region of interest" description="Disordered" evidence="1">
    <location>
        <begin position="1"/>
        <end position="27"/>
    </location>
</feature>
<dbReference type="AlphaFoldDB" id="A0A1Q3E533"/>
<reference evidence="2 3" key="1">
    <citation type="submission" date="2016-08" db="EMBL/GenBank/DDBJ databases">
        <authorList>
            <consortium name="Lentinula edodes genome sequencing consortium"/>
            <person name="Sakamoto Y."/>
            <person name="Nakade K."/>
            <person name="Sato S."/>
            <person name="Yoshida Y."/>
            <person name="Miyazaki K."/>
            <person name="Natsume S."/>
            <person name="Konno N."/>
        </authorList>
    </citation>
    <scope>NUCLEOTIDE SEQUENCE [LARGE SCALE GENOMIC DNA]</scope>
    <source>
        <strain evidence="2 3">NBRC 111202</strain>
    </source>
</reference>
<name>A0A1Q3E533_LENED</name>
<keyword evidence="3" id="KW-1185">Reference proteome</keyword>
<proteinExistence type="predicted"/>